<dbReference type="InterPro" id="IPR019103">
    <property type="entry name" value="Peptidase_aspartic_DDI1-type"/>
</dbReference>
<comment type="function">
    <text evidence="1">Probable aspartic protease. May be involved in the regulation of exocytosis. Acts as a linker between the 19S proteasome and polyubiquitinated proteins via UBA domain interactions with ubiquitin for their subsequent degradation. Required for S-phase checkpoint control.</text>
</comment>
<dbReference type="CDD" id="cd05479">
    <property type="entry name" value="RP_DDI"/>
    <property type="match status" value="1"/>
</dbReference>
<evidence type="ECO:0000256" key="2">
    <source>
        <dbReference type="ARBA" id="ARBA00009136"/>
    </source>
</evidence>
<dbReference type="Gene3D" id="2.40.70.10">
    <property type="entry name" value="Acid Proteases"/>
    <property type="match status" value="1"/>
</dbReference>
<dbReference type="AlphaFoldDB" id="A0A1E3I5M8"/>
<evidence type="ECO:0000256" key="6">
    <source>
        <dbReference type="ARBA" id="ARBA00022750"/>
    </source>
</evidence>
<accession>A0A1E3I5M8</accession>
<proteinExistence type="inferred from homology"/>
<dbReference type="EMBL" id="AWGJ01000001">
    <property type="protein sequence ID" value="ODN84004.1"/>
    <property type="molecule type" value="Genomic_DNA"/>
</dbReference>
<dbReference type="Pfam" id="PF09668">
    <property type="entry name" value="Asp_protease"/>
    <property type="match status" value="1"/>
</dbReference>
<dbReference type="Pfam" id="PF00627">
    <property type="entry name" value="UBA"/>
    <property type="match status" value="1"/>
</dbReference>
<evidence type="ECO:0000256" key="3">
    <source>
        <dbReference type="ARBA" id="ARBA00011128"/>
    </source>
</evidence>
<dbReference type="CDD" id="cd14310">
    <property type="entry name" value="UBA_cnDdi1_like"/>
    <property type="match status" value="1"/>
</dbReference>
<keyword evidence="7" id="KW-0378">Hydrolase</keyword>
<dbReference type="RefSeq" id="XP_018997807.1">
    <property type="nucleotide sequence ID" value="XM_019133102.1"/>
</dbReference>
<dbReference type="PANTHER" id="PTHR12917:SF1">
    <property type="entry name" value="AT13091P"/>
    <property type="match status" value="1"/>
</dbReference>
<dbReference type="InterPro" id="IPR029071">
    <property type="entry name" value="Ubiquitin-like_domsf"/>
</dbReference>
<evidence type="ECO:0000313" key="10">
    <source>
        <dbReference type="EMBL" id="ODN84004.1"/>
    </source>
</evidence>
<dbReference type="Proteomes" id="UP000094065">
    <property type="component" value="Unassembled WGS sequence"/>
</dbReference>
<protein>
    <recommendedName>
        <fullName evidence="4">DNA damage-inducible protein 1</fullName>
    </recommendedName>
</protein>
<dbReference type="SUPFAM" id="SSF50630">
    <property type="entry name" value="Acid proteases"/>
    <property type="match status" value="1"/>
</dbReference>
<name>A0A1E3I5M8_9TREE</name>
<keyword evidence="6" id="KW-0064">Aspartyl protease</keyword>
<dbReference type="GO" id="GO:0004190">
    <property type="term" value="F:aspartic-type endopeptidase activity"/>
    <property type="evidence" value="ECO:0007669"/>
    <property type="project" value="UniProtKB-KW"/>
</dbReference>
<dbReference type="OrthoDB" id="1047367at2759"/>
<dbReference type="InterPro" id="IPR009060">
    <property type="entry name" value="UBA-like_sf"/>
</dbReference>
<keyword evidence="5" id="KW-0645">Protease</keyword>
<dbReference type="PROSITE" id="PS50030">
    <property type="entry name" value="UBA"/>
    <property type="match status" value="1"/>
</dbReference>
<dbReference type="PANTHER" id="PTHR12917">
    <property type="entry name" value="ASPARTYL PROTEASE DDI-RELATED"/>
    <property type="match status" value="1"/>
</dbReference>
<organism evidence="10 11">
    <name type="scientific">Cryptococcus amylolentus CBS 6039</name>
    <dbReference type="NCBI Taxonomy" id="1295533"/>
    <lineage>
        <taxon>Eukaryota</taxon>
        <taxon>Fungi</taxon>
        <taxon>Dikarya</taxon>
        <taxon>Basidiomycota</taxon>
        <taxon>Agaricomycotina</taxon>
        <taxon>Tremellomycetes</taxon>
        <taxon>Tremellales</taxon>
        <taxon>Cryptococcaceae</taxon>
        <taxon>Cryptococcus</taxon>
    </lineage>
</organism>
<dbReference type="InterPro" id="IPR021109">
    <property type="entry name" value="Peptidase_aspartic_dom_sf"/>
</dbReference>
<dbReference type="Gene3D" id="1.10.8.10">
    <property type="entry name" value="DNA helicase RuvA subunit, C-terminal domain"/>
    <property type="match status" value="1"/>
</dbReference>
<evidence type="ECO:0000259" key="9">
    <source>
        <dbReference type="PROSITE" id="PS50030"/>
    </source>
</evidence>
<dbReference type="GO" id="GO:0006508">
    <property type="term" value="P:proteolysis"/>
    <property type="evidence" value="ECO:0007669"/>
    <property type="project" value="UniProtKB-KW"/>
</dbReference>
<gene>
    <name evidence="10" type="ORF">L202_00039</name>
</gene>
<dbReference type="SUPFAM" id="SSF54236">
    <property type="entry name" value="Ubiquitin-like"/>
    <property type="match status" value="1"/>
</dbReference>
<dbReference type="STRING" id="1295533.A0A1E3I5M8"/>
<evidence type="ECO:0000256" key="1">
    <source>
        <dbReference type="ARBA" id="ARBA00003231"/>
    </source>
</evidence>
<evidence type="ECO:0000256" key="5">
    <source>
        <dbReference type="ARBA" id="ARBA00022670"/>
    </source>
</evidence>
<dbReference type="SMART" id="SM00165">
    <property type="entry name" value="UBA"/>
    <property type="match status" value="1"/>
</dbReference>
<feature type="compositionally biased region" description="Basic and acidic residues" evidence="8">
    <location>
        <begin position="318"/>
        <end position="335"/>
    </location>
</feature>
<evidence type="ECO:0000256" key="7">
    <source>
        <dbReference type="ARBA" id="ARBA00022801"/>
    </source>
</evidence>
<keyword evidence="11" id="KW-1185">Reference proteome</keyword>
<sequence length="414" mass="44618">MKLTIIAPETIHDHEVSPELLVEDLIALVEATAELPPSVIVLTSDSGTPLTDPSRTLDSYGLNGEHATIFLTPTEQPVASSSSSGPLAGSDADIERMRLQALGNPELMESLQERDAELYAAVQKGTQEFKAALQASQLRQRSREYEKEQQIAALNADPYDIEAQKKIEEAIKQAAIMENMEHAIEYSPESFGNVTMLYIDVEVNGFPRKAFVDSGAQSTLISPRLAEECNLMRLADTRFSGMAEGVGSAKILGRVHSAQLKVGPLHLPCSFSILEGIKVDLLFGLDMLKRHQCCIDLPKNCLRIGDVEVPFLAEHELPSEKKREEDRKVAEDMRDAAAMGKKVEATSSAVPGSSFPGAGQSVGSSTRAGPSTSSKMNEEDIKTLIGLGAPRDQAIQLLEASGGNVDVAASMLFG</sequence>
<reference evidence="10 11" key="1">
    <citation type="submission" date="2016-06" db="EMBL/GenBank/DDBJ databases">
        <title>Evolution of pathogenesis and genome organization in the Tremellales.</title>
        <authorList>
            <person name="Cuomo C."/>
            <person name="Litvintseva A."/>
            <person name="Heitman J."/>
            <person name="Chen Y."/>
            <person name="Sun S."/>
            <person name="Springer D."/>
            <person name="Dromer F."/>
            <person name="Young S."/>
            <person name="Zeng Q."/>
            <person name="Chapman S."/>
            <person name="Gujja S."/>
            <person name="Saif S."/>
            <person name="Birren B."/>
        </authorList>
    </citation>
    <scope>NUCLEOTIDE SEQUENCE [LARGE SCALE GENOMIC DNA]</scope>
    <source>
        <strain evidence="10 11">CBS 6039</strain>
    </source>
</reference>
<feature type="region of interest" description="Disordered" evidence="8">
    <location>
        <begin position="318"/>
        <end position="377"/>
    </location>
</feature>
<evidence type="ECO:0000256" key="8">
    <source>
        <dbReference type="SAM" id="MobiDB-lite"/>
    </source>
</evidence>
<dbReference type="SUPFAM" id="SSF46934">
    <property type="entry name" value="UBA-like"/>
    <property type="match status" value="1"/>
</dbReference>
<dbReference type="InterPro" id="IPR015940">
    <property type="entry name" value="UBA"/>
</dbReference>
<evidence type="ECO:0000256" key="4">
    <source>
        <dbReference type="ARBA" id="ARBA00021491"/>
    </source>
</evidence>
<dbReference type="GeneID" id="30151348"/>
<feature type="compositionally biased region" description="Polar residues" evidence="8">
    <location>
        <begin position="361"/>
        <end position="375"/>
    </location>
</feature>
<feature type="domain" description="UBA" evidence="9">
    <location>
        <begin position="375"/>
        <end position="414"/>
    </location>
</feature>
<comment type="subunit">
    <text evidence="3">Binds ubiquitin and polyubiquitinated proteins.</text>
</comment>
<evidence type="ECO:0000313" key="11">
    <source>
        <dbReference type="Proteomes" id="UP000094065"/>
    </source>
</evidence>
<comment type="similarity">
    <text evidence="2">Belongs to the DDI1 family.</text>
</comment>
<comment type="caution">
    <text evidence="10">The sequence shown here is derived from an EMBL/GenBank/DDBJ whole genome shotgun (WGS) entry which is preliminary data.</text>
</comment>